<reference evidence="6 7" key="1">
    <citation type="submission" date="2020-02" db="EMBL/GenBank/DDBJ databases">
        <authorList>
            <person name="Zheng R.K."/>
            <person name="Sun C.M."/>
        </authorList>
    </citation>
    <scope>NUCLEOTIDE SEQUENCE [LARGE SCALE GENOMIC DNA]</scope>
    <source>
        <strain evidence="7">rifampicinis</strain>
    </source>
</reference>
<evidence type="ECO:0000256" key="3">
    <source>
        <dbReference type="PROSITE-ProRule" id="PRU00169"/>
    </source>
</evidence>
<dbReference type="PROSITE" id="PS50110">
    <property type="entry name" value="RESPONSE_REGULATORY"/>
    <property type="match status" value="1"/>
</dbReference>
<accession>A0A7S8ICG8</accession>
<dbReference type="SMART" id="SM00421">
    <property type="entry name" value="HTH_LUXR"/>
    <property type="match status" value="1"/>
</dbReference>
<evidence type="ECO:0000256" key="1">
    <source>
        <dbReference type="ARBA" id="ARBA00022553"/>
    </source>
</evidence>
<dbReference type="AlphaFoldDB" id="A0A7S8ICG8"/>
<keyword evidence="7" id="KW-1185">Reference proteome</keyword>
<dbReference type="SUPFAM" id="SSF52172">
    <property type="entry name" value="CheY-like"/>
    <property type="match status" value="1"/>
</dbReference>
<dbReference type="RefSeq" id="WP_195169597.1">
    <property type="nucleotide sequence ID" value="NZ_CP062983.1"/>
</dbReference>
<dbReference type="GO" id="GO:0003677">
    <property type="term" value="F:DNA binding"/>
    <property type="evidence" value="ECO:0007669"/>
    <property type="project" value="UniProtKB-KW"/>
</dbReference>
<dbReference type="GO" id="GO:0006355">
    <property type="term" value="P:regulation of DNA-templated transcription"/>
    <property type="evidence" value="ECO:0007669"/>
    <property type="project" value="InterPro"/>
</dbReference>
<dbReference type="SMART" id="SM00448">
    <property type="entry name" value="REC"/>
    <property type="match status" value="1"/>
</dbReference>
<dbReference type="SUPFAM" id="SSF46894">
    <property type="entry name" value="C-terminal effector domain of the bipartite response regulators"/>
    <property type="match status" value="1"/>
</dbReference>
<dbReference type="PANTHER" id="PTHR43214:SF43">
    <property type="entry name" value="TWO-COMPONENT RESPONSE REGULATOR"/>
    <property type="match status" value="1"/>
</dbReference>
<dbReference type="InterPro" id="IPR000792">
    <property type="entry name" value="Tscrpt_reg_LuxR_C"/>
</dbReference>
<dbReference type="PROSITE" id="PS00622">
    <property type="entry name" value="HTH_LUXR_1"/>
    <property type="match status" value="1"/>
</dbReference>
<protein>
    <submittedName>
        <fullName evidence="6">Response regulator transcription factor</fullName>
    </submittedName>
</protein>
<evidence type="ECO:0000256" key="2">
    <source>
        <dbReference type="ARBA" id="ARBA00023125"/>
    </source>
</evidence>
<sequence length="218" mass="23781">MIDTIQILVADDHPVMREGLVAVLNTQADFEVIAEAADGMELVQKALDIQPDIILTDVEMPRLNGVDAIRQIHTQWPTALVLVFTAFDTDDRIIGAMQAGAKGYLLKGAPREEIFEAIRIVHQGGSLLEPEAANKLIDHNHEAQSDHVNYGLPEPLTAREMEVLGYLGKGMTNKEIASTLFITERTVKFYVSAILGKLGAGNRTEAVTIAASRGLLQL</sequence>
<dbReference type="Proteomes" id="UP000594468">
    <property type="component" value="Chromosome"/>
</dbReference>
<feature type="domain" description="HTH luxR-type" evidence="4">
    <location>
        <begin position="149"/>
        <end position="214"/>
    </location>
</feature>
<dbReference type="CDD" id="cd06170">
    <property type="entry name" value="LuxR_C_like"/>
    <property type="match status" value="1"/>
</dbReference>
<dbReference type="PANTHER" id="PTHR43214">
    <property type="entry name" value="TWO-COMPONENT RESPONSE REGULATOR"/>
    <property type="match status" value="1"/>
</dbReference>
<gene>
    <name evidence="6" type="ORF">G4Y79_17780</name>
</gene>
<dbReference type="Pfam" id="PF00072">
    <property type="entry name" value="Response_reg"/>
    <property type="match status" value="1"/>
</dbReference>
<proteinExistence type="predicted"/>
<evidence type="ECO:0000259" key="5">
    <source>
        <dbReference type="PROSITE" id="PS50110"/>
    </source>
</evidence>
<dbReference type="Pfam" id="PF00196">
    <property type="entry name" value="GerE"/>
    <property type="match status" value="1"/>
</dbReference>
<dbReference type="CDD" id="cd17535">
    <property type="entry name" value="REC_NarL-like"/>
    <property type="match status" value="1"/>
</dbReference>
<keyword evidence="2" id="KW-0238">DNA-binding</keyword>
<dbReference type="InterPro" id="IPR016032">
    <property type="entry name" value="Sig_transdc_resp-reg_C-effctor"/>
</dbReference>
<dbReference type="InterPro" id="IPR011006">
    <property type="entry name" value="CheY-like_superfamily"/>
</dbReference>
<dbReference type="InterPro" id="IPR001789">
    <property type="entry name" value="Sig_transdc_resp-reg_receiver"/>
</dbReference>
<name>A0A7S8ICG8_9CHLR</name>
<dbReference type="PROSITE" id="PS50043">
    <property type="entry name" value="HTH_LUXR_2"/>
    <property type="match status" value="1"/>
</dbReference>
<dbReference type="InterPro" id="IPR058245">
    <property type="entry name" value="NreC/VraR/RcsB-like_REC"/>
</dbReference>
<dbReference type="InterPro" id="IPR039420">
    <property type="entry name" value="WalR-like"/>
</dbReference>
<dbReference type="PRINTS" id="PR00038">
    <property type="entry name" value="HTHLUXR"/>
</dbReference>
<feature type="domain" description="Response regulatory" evidence="5">
    <location>
        <begin position="6"/>
        <end position="122"/>
    </location>
</feature>
<dbReference type="KEGG" id="pmet:G4Y79_17780"/>
<dbReference type="Gene3D" id="3.40.50.2300">
    <property type="match status" value="1"/>
</dbReference>
<evidence type="ECO:0000313" key="7">
    <source>
        <dbReference type="Proteomes" id="UP000594468"/>
    </source>
</evidence>
<organism evidence="6 7">
    <name type="scientific">Phototrophicus methaneseepsis</name>
    <dbReference type="NCBI Taxonomy" id="2710758"/>
    <lineage>
        <taxon>Bacteria</taxon>
        <taxon>Bacillati</taxon>
        <taxon>Chloroflexota</taxon>
        <taxon>Candidatus Thermofontia</taxon>
        <taxon>Phototrophicales</taxon>
        <taxon>Phototrophicaceae</taxon>
        <taxon>Phototrophicus</taxon>
    </lineage>
</organism>
<feature type="modified residue" description="4-aspartylphosphate" evidence="3">
    <location>
        <position position="57"/>
    </location>
</feature>
<dbReference type="GO" id="GO:0000160">
    <property type="term" value="P:phosphorelay signal transduction system"/>
    <property type="evidence" value="ECO:0007669"/>
    <property type="project" value="InterPro"/>
</dbReference>
<keyword evidence="1 3" id="KW-0597">Phosphoprotein</keyword>
<evidence type="ECO:0000259" key="4">
    <source>
        <dbReference type="PROSITE" id="PS50043"/>
    </source>
</evidence>
<evidence type="ECO:0000313" key="6">
    <source>
        <dbReference type="EMBL" id="QPC81525.1"/>
    </source>
</evidence>
<dbReference type="EMBL" id="CP062983">
    <property type="protein sequence ID" value="QPC81525.1"/>
    <property type="molecule type" value="Genomic_DNA"/>
</dbReference>